<dbReference type="GO" id="GO:0000226">
    <property type="term" value="P:microtubule cytoskeleton organization"/>
    <property type="evidence" value="ECO:0007669"/>
    <property type="project" value="TreeGrafter"/>
</dbReference>
<dbReference type="GO" id="GO:0036064">
    <property type="term" value="C:ciliary basal body"/>
    <property type="evidence" value="ECO:0007669"/>
    <property type="project" value="TreeGrafter"/>
</dbReference>
<dbReference type="AlphaFoldDB" id="A0A6C0I0S1"/>
<feature type="transmembrane region" description="Helical" evidence="4">
    <location>
        <begin position="435"/>
        <end position="457"/>
    </location>
</feature>
<sequence length="492" mass="56586">MIFIFLLLIILLILLMASIIINCRYGTNFTKIGGNFTKIGGNHNRFYYTISGENNGLDFSKLRNILSEYNFHPKPISEIVHISFGTFCGDNTDCKDNYDPLFIKQHAAIKNVLNGHNAICDKTLFYKTVKKLIPIGYKYIPQTYSVEEFDSHNIDNNNVYILKKKNAAQQRGVLVFSTMGEYLEAKKELNIHKYNGIISKYITNPLTVDGKKMHLRVYILVTIQSGITRCYIYDKYKIYNAEEVYIKQDWLNPKIHISGPNSISKQYIWPDDVFRSIDAASPPEELLNNMNECFRILCQGIALSKLSHYEESYSGYHLYGADILLTDNNKVYILEVNKRPGFGWIKTFSDKNASHNLFLFILNNAVFPFLGIKRLQNPIIEVCNNGNLLPFSNLLTGLNKNILIPISDATQDEIMIAYSFRHKLQLDITNKNINIYLISQNTIIIGFLILASGNYINIFIVKEFQNYKIDAAMIALLMEMQVYINYPHILKT</sequence>
<protein>
    <recommendedName>
        <fullName evidence="5">ATP-grasp domain-containing protein</fullName>
    </recommendedName>
</protein>
<evidence type="ECO:0000256" key="3">
    <source>
        <dbReference type="ARBA" id="ARBA00022840"/>
    </source>
</evidence>
<evidence type="ECO:0000256" key="1">
    <source>
        <dbReference type="ARBA" id="ARBA00022598"/>
    </source>
</evidence>
<dbReference type="Pfam" id="PF03133">
    <property type="entry name" value="TTL"/>
    <property type="match status" value="1"/>
</dbReference>
<evidence type="ECO:0000259" key="5">
    <source>
        <dbReference type="PROSITE" id="PS50975"/>
    </source>
</evidence>
<keyword evidence="3" id="KW-0067">ATP-binding</keyword>
<dbReference type="InterPro" id="IPR004344">
    <property type="entry name" value="TTL/TTLL_fam"/>
</dbReference>
<evidence type="ECO:0000256" key="2">
    <source>
        <dbReference type="ARBA" id="ARBA00022741"/>
    </source>
</evidence>
<keyword evidence="4" id="KW-0472">Membrane</keyword>
<keyword evidence="2" id="KW-0547">Nucleotide-binding</keyword>
<dbReference type="GO" id="GO:0070740">
    <property type="term" value="F:tubulin-glutamic acid ligase activity"/>
    <property type="evidence" value="ECO:0007669"/>
    <property type="project" value="TreeGrafter"/>
</dbReference>
<dbReference type="EMBL" id="MN740069">
    <property type="protein sequence ID" value="QHT86484.1"/>
    <property type="molecule type" value="Genomic_DNA"/>
</dbReference>
<dbReference type="GO" id="GO:0005524">
    <property type="term" value="F:ATP binding"/>
    <property type="evidence" value="ECO:0007669"/>
    <property type="project" value="UniProtKB-KW"/>
</dbReference>
<evidence type="ECO:0000313" key="6">
    <source>
        <dbReference type="EMBL" id="QHT86484.1"/>
    </source>
</evidence>
<organism evidence="6">
    <name type="scientific">viral metagenome</name>
    <dbReference type="NCBI Taxonomy" id="1070528"/>
    <lineage>
        <taxon>unclassified sequences</taxon>
        <taxon>metagenomes</taxon>
        <taxon>organismal metagenomes</taxon>
    </lineage>
</organism>
<dbReference type="InterPro" id="IPR011761">
    <property type="entry name" value="ATP-grasp"/>
</dbReference>
<name>A0A6C0I0S1_9ZZZZ</name>
<keyword evidence="1" id="KW-0436">Ligase</keyword>
<evidence type="ECO:0000256" key="4">
    <source>
        <dbReference type="SAM" id="Phobius"/>
    </source>
</evidence>
<keyword evidence="4" id="KW-0812">Transmembrane</keyword>
<feature type="domain" description="ATP-grasp" evidence="5">
    <location>
        <begin position="321"/>
        <end position="366"/>
    </location>
</feature>
<dbReference type="SUPFAM" id="SSF56059">
    <property type="entry name" value="Glutathione synthetase ATP-binding domain-like"/>
    <property type="match status" value="1"/>
</dbReference>
<keyword evidence="4" id="KW-1133">Transmembrane helix</keyword>
<dbReference type="GO" id="GO:0015631">
    <property type="term" value="F:tubulin binding"/>
    <property type="evidence" value="ECO:0007669"/>
    <property type="project" value="TreeGrafter"/>
</dbReference>
<dbReference type="PANTHER" id="PTHR12241">
    <property type="entry name" value="TUBULIN POLYGLUTAMYLASE"/>
    <property type="match status" value="1"/>
</dbReference>
<reference evidence="6" key="1">
    <citation type="journal article" date="2020" name="Nature">
        <title>Giant virus diversity and host interactions through global metagenomics.</title>
        <authorList>
            <person name="Schulz F."/>
            <person name="Roux S."/>
            <person name="Paez-Espino D."/>
            <person name="Jungbluth S."/>
            <person name="Walsh D.A."/>
            <person name="Denef V.J."/>
            <person name="McMahon K.D."/>
            <person name="Konstantinidis K.T."/>
            <person name="Eloe-Fadrosh E.A."/>
            <person name="Kyrpides N.C."/>
            <person name="Woyke T."/>
        </authorList>
    </citation>
    <scope>NUCLEOTIDE SEQUENCE</scope>
    <source>
        <strain evidence="6">GVMAG-M-3300023184-186</strain>
    </source>
</reference>
<dbReference type="PROSITE" id="PS51221">
    <property type="entry name" value="TTL"/>
    <property type="match status" value="1"/>
</dbReference>
<dbReference type="GO" id="GO:0046872">
    <property type="term" value="F:metal ion binding"/>
    <property type="evidence" value="ECO:0007669"/>
    <property type="project" value="InterPro"/>
</dbReference>
<proteinExistence type="predicted"/>
<accession>A0A6C0I0S1</accession>
<dbReference type="Gene3D" id="3.30.470.20">
    <property type="entry name" value="ATP-grasp fold, B domain"/>
    <property type="match status" value="1"/>
</dbReference>
<dbReference type="PROSITE" id="PS50975">
    <property type="entry name" value="ATP_GRASP"/>
    <property type="match status" value="1"/>
</dbReference>